<dbReference type="Proteomes" id="UP000184388">
    <property type="component" value="Unassembled WGS sequence"/>
</dbReference>
<dbReference type="Pfam" id="PF13358">
    <property type="entry name" value="DDE_3"/>
    <property type="match status" value="1"/>
</dbReference>
<accession>A0A9X8R0B0</accession>
<dbReference type="AlphaFoldDB" id="A0A9X8R0B0"/>
<comment type="caution">
    <text evidence="2">The sequence shown here is derived from an EMBL/GenBank/DDBJ whole genome shotgun (WGS) entry which is preliminary data.</text>
</comment>
<sequence>MGPGRADPIVRVSGRRFRVNIMSAIASCGSLWSTVFTGKFTAKVFTVFLDRLARQAGARST</sequence>
<dbReference type="InterPro" id="IPR038717">
    <property type="entry name" value="Tc1-like_DDE_dom"/>
</dbReference>
<evidence type="ECO:0000313" key="3">
    <source>
        <dbReference type="Proteomes" id="UP000184388"/>
    </source>
</evidence>
<reference evidence="3" key="1">
    <citation type="submission" date="2016-11" db="EMBL/GenBank/DDBJ databases">
        <authorList>
            <person name="Jaros S."/>
            <person name="Januszkiewicz K."/>
            <person name="Wedrychowicz H."/>
        </authorList>
    </citation>
    <scope>NUCLEOTIDE SEQUENCE [LARGE SCALE GENOMIC DNA]</scope>
    <source>
        <strain evidence="3">CGMCC 4.3555</strain>
    </source>
</reference>
<evidence type="ECO:0000313" key="2">
    <source>
        <dbReference type="EMBL" id="SHN32542.1"/>
    </source>
</evidence>
<evidence type="ECO:0000259" key="1">
    <source>
        <dbReference type="Pfam" id="PF13358"/>
    </source>
</evidence>
<protein>
    <recommendedName>
        <fullName evidence="1">Tc1-like transposase DDE domain-containing protein</fullName>
    </recommendedName>
</protein>
<feature type="domain" description="Tc1-like transposase DDE" evidence="1">
    <location>
        <begin position="3"/>
        <end position="57"/>
    </location>
</feature>
<organism evidence="2 3">
    <name type="scientific">Streptomyces yunnanensis</name>
    <dbReference type="NCBI Taxonomy" id="156453"/>
    <lineage>
        <taxon>Bacteria</taxon>
        <taxon>Bacillati</taxon>
        <taxon>Actinomycetota</taxon>
        <taxon>Actinomycetes</taxon>
        <taxon>Kitasatosporales</taxon>
        <taxon>Streptomycetaceae</taxon>
        <taxon>Streptomyces</taxon>
    </lineage>
</organism>
<dbReference type="EMBL" id="FRBK01000036">
    <property type="protein sequence ID" value="SHN32542.1"/>
    <property type="molecule type" value="Genomic_DNA"/>
</dbReference>
<proteinExistence type="predicted"/>
<gene>
    <name evidence="2" type="ORF">SAMN05216268_13640</name>
</gene>
<name>A0A9X8R0B0_9ACTN</name>